<feature type="compositionally biased region" description="Polar residues" evidence="1">
    <location>
        <begin position="722"/>
        <end position="745"/>
    </location>
</feature>
<feature type="region of interest" description="Disordered" evidence="1">
    <location>
        <begin position="674"/>
        <end position="745"/>
    </location>
</feature>
<protein>
    <submittedName>
        <fullName evidence="2">Uncharacterized protein</fullName>
    </submittedName>
</protein>
<dbReference type="EMBL" id="KZ678437">
    <property type="protein sequence ID" value="PSR85789.1"/>
    <property type="molecule type" value="Genomic_DNA"/>
</dbReference>
<sequence length="1038" mass="116215">MRDKASHRSSVEELEGMTREMQSITPSSTPHLSVLTSKHKRPFGLLDLSGLESEYHNDDDDDDTDGDESGQKQVTDPVTHRDSPRHVGRSTAHEDILETIYEYAFSRERRDASKANFVISQDGFNRNVPERETSYNENGVLVAHKIQSLACNLHLANRALSKKFLRYIYSESSLQLNIDLKCTETEQGRAHFQRISDLFCNPNIQEFTRSLRLRIHLPSAYTLPTIPRYNVEFLEEIAMQIEKMHALGSMELFVIPMNGPLHYELAAATLPFMRSKLRGLWSLHLYGYGDHPNKFGIVDEKDKNLREPLERALGHYCYTGLLVEGSDSPVESEEPSAPGTDEHRLSIKSEASEKEKAQKAAQEKRKRAAAATRKALETDNPAGQPEDPEVVRLIQLDKKTGKDVQEPCSPSRSRNSVKERARRRAQKKRKKAALRKALKAATETDRIEGSGNTKSIEPQQTSQHATVSYIAGPSSPAQVKQLPTRHTTARWSSSTAINADEGTCAGYHDSFETLTPRFSVFNMDDLEGNFAHKSPSSAPVTRPAQCAFDVSATGAFYSNTVSDSRGLEHLAESEDDSEDDSYEKLKKMFPRGRRFTMPTMETCRPWSSSCPSSPKIAPLHIPLGKDVEHLSMEDPVKDSHNINSFGTMSNMITSPSSYDLAMKDASRVPCSVDAHTASNPLTEQRRVDSDKADQSDSKNNGQILKTRGERATGLANPEKARTQTQPKSQATLTASKSPSSSGVNKLSASDLEKIRLDKVQVLPFTNDCVVLRDYEADETFFIEKTPYLEGRLLQQERARSMAIKREEEQRRTKVKRQSKKAKQIAMRRSNVSTQSPLSKATLQTTGAVSVLGKHKADSKAKDTKIPDTARVDNNDDGNGPVKKRSLAILRKKESGEIGKDEAHETQWTNVGEDFVTTDQAQETNGVNKAFEFNLLTDEKSQQPKSMALELAKVLVNHNKKAPDAMDEESRNKIRQRILLDFMKEAYDENQDQLMDKSDEDDELHTGDIVVIEELQHGQGTGRAFAKFVKENSEGFTRD</sequence>
<name>A0A2T3A8P2_9PEZI</name>
<dbReference type="OrthoDB" id="5245035at2759"/>
<evidence type="ECO:0000256" key="1">
    <source>
        <dbReference type="SAM" id="MobiDB-lite"/>
    </source>
</evidence>
<feature type="compositionally biased region" description="Acidic residues" evidence="1">
    <location>
        <begin position="57"/>
        <end position="68"/>
    </location>
</feature>
<feature type="region of interest" description="Disordered" evidence="1">
    <location>
        <begin position="1"/>
        <end position="91"/>
    </location>
</feature>
<feature type="region of interest" description="Disordered" evidence="1">
    <location>
        <begin position="804"/>
        <end position="881"/>
    </location>
</feature>
<feature type="compositionally biased region" description="Polar residues" evidence="1">
    <location>
        <begin position="450"/>
        <end position="464"/>
    </location>
</feature>
<feature type="compositionally biased region" description="Polar residues" evidence="1">
    <location>
        <begin position="20"/>
        <end position="36"/>
    </location>
</feature>
<dbReference type="InParanoid" id="A0A2T3A8P2"/>
<feature type="compositionally biased region" description="Basic and acidic residues" evidence="1">
    <location>
        <begin position="683"/>
        <end position="696"/>
    </location>
</feature>
<accession>A0A2T3A8P2</accession>
<organism evidence="2 3">
    <name type="scientific">Coniella lustricola</name>
    <dbReference type="NCBI Taxonomy" id="2025994"/>
    <lineage>
        <taxon>Eukaryota</taxon>
        <taxon>Fungi</taxon>
        <taxon>Dikarya</taxon>
        <taxon>Ascomycota</taxon>
        <taxon>Pezizomycotina</taxon>
        <taxon>Sordariomycetes</taxon>
        <taxon>Sordariomycetidae</taxon>
        <taxon>Diaporthales</taxon>
        <taxon>Schizoparmaceae</taxon>
        <taxon>Coniella</taxon>
    </lineage>
</organism>
<feature type="region of interest" description="Disordered" evidence="1">
    <location>
        <begin position="326"/>
        <end position="464"/>
    </location>
</feature>
<feature type="compositionally biased region" description="Basic and acidic residues" evidence="1">
    <location>
        <begin position="340"/>
        <end position="363"/>
    </location>
</feature>
<feature type="compositionally biased region" description="Basic residues" evidence="1">
    <location>
        <begin position="420"/>
        <end position="438"/>
    </location>
</feature>
<feature type="compositionally biased region" description="Basic and acidic residues" evidence="1">
    <location>
        <begin position="395"/>
        <end position="405"/>
    </location>
</feature>
<feature type="compositionally biased region" description="Basic residues" evidence="1">
    <location>
        <begin position="812"/>
        <end position="822"/>
    </location>
</feature>
<proteinExistence type="predicted"/>
<gene>
    <name evidence="2" type="ORF">BD289DRAFT_482490</name>
</gene>
<dbReference type="Proteomes" id="UP000241462">
    <property type="component" value="Unassembled WGS sequence"/>
</dbReference>
<evidence type="ECO:0000313" key="3">
    <source>
        <dbReference type="Proteomes" id="UP000241462"/>
    </source>
</evidence>
<reference evidence="2 3" key="1">
    <citation type="journal article" date="2018" name="Mycol. Prog.">
        <title>Coniella lustricola, a new species from submerged detritus.</title>
        <authorList>
            <person name="Raudabaugh D.B."/>
            <person name="Iturriaga T."/>
            <person name="Carver A."/>
            <person name="Mondo S."/>
            <person name="Pangilinan J."/>
            <person name="Lipzen A."/>
            <person name="He G."/>
            <person name="Amirebrahimi M."/>
            <person name="Grigoriev I.V."/>
            <person name="Miller A.N."/>
        </authorList>
    </citation>
    <scope>NUCLEOTIDE SEQUENCE [LARGE SCALE GENOMIC DNA]</scope>
    <source>
        <strain evidence="2 3">B22-T-1</strain>
    </source>
</reference>
<keyword evidence="3" id="KW-1185">Reference proteome</keyword>
<dbReference type="AlphaFoldDB" id="A0A2T3A8P2"/>
<feature type="compositionally biased region" description="Basic and acidic residues" evidence="1">
    <location>
        <begin position="1"/>
        <end position="11"/>
    </location>
</feature>
<evidence type="ECO:0000313" key="2">
    <source>
        <dbReference type="EMBL" id="PSR85789.1"/>
    </source>
</evidence>
<feature type="compositionally biased region" description="Basic and acidic residues" evidence="1">
    <location>
        <begin position="854"/>
        <end position="873"/>
    </location>
</feature>
<feature type="compositionally biased region" description="Polar residues" evidence="1">
    <location>
        <begin position="829"/>
        <end position="847"/>
    </location>
</feature>
<feature type="compositionally biased region" description="Basic and acidic residues" evidence="1">
    <location>
        <begin position="78"/>
        <end position="91"/>
    </location>
</feature>